<feature type="transmembrane region" description="Helical" evidence="6">
    <location>
        <begin position="156"/>
        <end position="177"/>
    </location>
</feature>
<dbReference type="EMBL" id="JAGQHS010000061">
    <property type="protein sequence ID" value="MCA9756654.1"/>
    <property type="molecule type" value="Genomic_DNA"/>
</dbReference>
<feature type="transmembrane region" description="Helical" evidence="6">
    <location>
        <begin position="90"/>
        <end position="111"/>
    </location>
</feature>
<proteinExistence type="predicted"/>
<accession>A0A956NCI2</accession>
<feature type="transmembrane region" description="Helical" evidence="6">
    <location>
        <begin position="21"/>
        <end position="44"/>
    </location>
</feature>
<reference evidence="7" key="1">
    <citation type="submission" date="2020-04" db="EMBL/GenBank/DDBJ databases">
        <authorList>
            <person name="Zhang T."/>
        </authorList>
    </citation>
    <scope>NUCLEOTIDE SEQUENCE</scope>
    <source>
        <strain evidence="7">HKST-UBA02</strain>
    </source>
</reference>
<dbReference type="AlphaFoldDB" id="A0A956NCI2"/>
<dbReference type="PANTHER" id="PTHR30250:SF11">
    <property type="entry name" value="O-ANTIGEN TRANSPORTER-RELATED"/>
    <property type="match status" value="1"/>
</dbReference>
<comment type="caution">
    <text evidence="7">The sequence shown here is derived from an EMBL/GenBank/DDBJ whole genome shotgun (WGS) entry which is preliminary data.</text>
</comment>
<sequence>MSQPAGQPLGLWKILRGSLHLFTGHVLRLLVQSAYFVVITRGLGAEEYGRYTGIQALLLGLVAFSSLGYQVLALRAVARDPEQRAALWSGGLRVIVVVGGSLTLLTTLFAPAVLSVPFPRLPLFLFAVSELLLYGTLMLVSGIMQGMERLDRMATIEVSLAVTRLLAVGGVWLAGGLTLERFATAHAAGSMACLVVVLALFGRGWAWPLPSVSWPDIRGNLRDGFYISLSASGRSFLVGIDKMVLPALAGLAIAGQYAAGFRVFAFAMLPIQAFMAALYPRFFQQGEDSLHGSISIWRRTAPVSLLYAVPVSVVLFLAAPLLGPVLGAEYPEAPTVLRHLVWLLVLQALYLPLGDALAGADRFGYRSVSILISVAVTWGLTLLLIPRFGWRGAVMAVYASQGLLLLLYLWGARDGLRGRAGTRSDG</sequence>
<reference evidence="7" key="2">
    <citation type="journal article" date="2021" name="Microbiome">
        <title>Successional dynamics and alternative stable states in a saline activated sludge microbial community over 9 years.</title>
        <authorList>
            <person name="Wang Y."/>
            <person name="Ye J."/>
            <person name="Ju F."/>
            <person name="Liu L."/>
            <person name="Boyd J.A."/>
            <person name="Deng Y."/>
            <person name="Parks D.H."/>
            <person name="Jiang X."/>
            <person name="Yin X."/>
            <person name="Woodcroft B.J."/>
            <person name="Tyson G.W."/>
            <person name="Hugenholtz P."/>
            <person name="Polz M.F."/>
            <person name="Zhang T."/>
        </authorList>
    </citation>
    <scope>NUCLEOTIDE SEQUENCE</scope>
    <source>
        <strain evidence="7">HKST-UBA02</strain>
    </source>
</reference>
<keyword evidence="5 6" id="KW-0472">Membrane</keyword>
<organism evidence="7 8">
    <name type="scientific">Eiseniibacteriota bacterium</name>
    <dbReference type="NCBI Taxonomy" id="2212470"/>
    <lineage>
        <taxon>Bacteria</taxon>
        <taxon>Candidatus Eiseniibacteriota</taxon>
    </lineage>
</organism>
<name>A0A956NCI2_UNCEI</name>
<feature type="transmembrane region" description="Helical" evidence="6">
    <location>
        <begin position="56"/>
        <end position="78"/>
    </location>
</feature>
<dbReference type="Proteomes" id="UP000739538">
    <property type="component" value="Unassembled WGS sequence"/>
</dbReference>
<dbReference type="InterPro" id="IPR050833">
    <property type="entry name" value="Poly_Biosynth_Transport"/>
</dbReference>
<feature type="transmembrane region" description="Helical" evidence="6">
    <location>
        <begin position="304"/>
        <end position="323"/>
    </location>
</feature>
<dbReference type="GO" id="GO:0005886">
    <property type="term" value="C:plasma membrane"/>
    <property type="evidence" value="ECO:0007669"/>
    <property type="project" value="UniProtKB-SubCell"/>
</dbReference>
<feature type="transmembrane region" description="Helical" evidence="6">
    <location>
        <begin position="123"/>
        <end position="144"/>
    </location>
</feature>
<feature type="transmembrane region" description="Helical" evidence="6">
    <location>
        <begin position="335"/>
        <end position="353"/>
    </location>
</feature>
<evidence type="ECO:0000256" key="1">
    <source>
        <dbReference type="ARBA" id="ARBA00004651"/>
    </source>
</evidence>
<keyword evidence="3 6" id="KW-0812">Transmembrane</keyword>
<dbReference type="InterPro" id="IPR002797">
    <property type="entry name" value="Polysacc_synth"/>
</dbReference>
<evidence type="ECO:0000256" key="6">
    <source>
        <dbReference type="SAM" id="Phobius"/>
    </source>
</evidence>
<evidence type="ECO:0000256" key="3">
    <source>
        <dbReference type="ARBA" id="ARBA00022692"/>
    </source>
</evidence>
<evidence type="ECO:0000256" key="2">
    <source>
        <dbReference type="ARBA" id="ARBA00022475"/>
    </source>
</evidence>
<feature type="transmembrane region" description="Helical" evidence="6">
    <location>
        <begin position="392"/>
        <end position="410"/>
    </location>
</feature>
<keyword evidence="2" id="KW-1003">Cell membrane</keyword>
<evidence type="ECO:0000256" key="4">
    <source>
        <dbReference type="ARBA" id="ARBA00022989"/>
    </source>
</evidence>
<feature type="transmembrane region" description="Helical" evidence="6">
    <location>
        <begin position="183"/>
        <end position="201"/>
    </location>
</feature>
<evidence type="ECO:0000313" key="8">
    <source>
        <dbReference type="Proteomes" id="UP000739538"/>
    </source>
</evidence>
<protein>
    <submittedName>
        <fullName evidence="7">Oligosaccharide flippase family protein</fullName>
    </submittedName>
</protein>
<comment type="subcellular location">
    <subcellularLocation>
        <location evidence="1">Cell membrane</location>
        <topology evidence="1">Multi-pass membrane protein</topology>
    </subcellularLocation>
</comment>
<keyword evidence="4 6" id="KW-1133">Transmembrane helix</keyword>
<dbReference type="PANTHER" id="PTHR30250">
    <property type="entry name" value="PST FAMILY PREDICTED COLANIC ACID TRANSPORTER"/>
    <property type="match status" value="1"/>
</dbReference>
<feature type="transmembrane region" description="Helical" evidence="6">
    <location>
        <begin position="236"/>
        <end position="257"/>
    </location>
</feature>
<dbReference type="Pfam" id="PF01943">
    <property type="entry name" value="Polysacc_synt"/>
    <property type="match status" value="1"/>
</dbReference>
<evidence type="ECO:0000256" key="5">
    <source>
        <dbReference type="ARBA" id="ARBA00023136"/>
    </source>
</evidence>
<evidence type="ECO:0000313" key="7">
    <source>
        <dbReference type="EMBL" id="MCA9756654.1"/>
    </source>
</evidence>
<feature type="transmembrane region" description="Helical" evidence="6">
    <location>
        <begin position="365"/>
        <end position="386"/>
    </location>
</feature>
<gene>
    <name evidence="7" type="ORF">KDA27_12695</name>
</gene>